<dbReference type="EMBL" id="CAEKDK010000001">
    <property type="protein sequence ID" value="CAB4266127.1"/>
    <property type="molecule type" value="Genomic_DNA"/>
</dbReference>
<reference evidence="2 3" key="1">
    <citation type="submission" date="2020-05" db="EMBL/GenBank/DDBJ databases">
        <authorList>
            <person name="Campoy J."/>
            <person name="Schneeberger K."/>
            <person name="Spophaly S."/>
        </authorList>
    </citation>
    <scope>NUCLEOTIDE SEQUENCE [LARGE SCALE GENOMIC DNA]</scope>
    <source>
        <strain evidence="2">PruArmRojPasFocal</strain>
    </source>
</reference>
<accession>A0A6J5TSB8</accession>
<dbReference type="Pfam" id="PF03080">
    <property type="entry name" value="Neprosin"/>
    <property type="match status" value="2"/>
</dbReference>
<dbReference type="AlphaFoldDB" id="A0A6J5TSB8"/>
<proteinExistence type="predicted"/>
<evidence type="ECO:0000313" key="3">
    <source>
        <dbReference type="Proteomes" id="UP000507222"/>
    </source>
</evidence>
<dbReference type="PROSITE" id="PS52045">
    <property type="entry name" value="NEPROSIN_PEP_CD"/>
    <property type="match status" value="1"/>
</dbReference>
<dbReference type="PANTHER" id="PTHR31589:SF111">
    <property type="entry name" value="NEPROSIN DOMAIN-CONTAINING PROTEIN"/>
    <property type="match status" value="1"/>
</dbReference>
<evidence type="ECO:0000259" key="1">
    <source>
        <dbReference type="PROSITE" id="PS52045"/>
    </source>
</evidence>
<sequence length="227" mass="25647">MASEGNIVTDGYRYNGAKGDIKVYNPAVELDDEYSTSQVCLINGAYYDFESVESGWAVNPSVYGDRQTRFFVYWTVDGSKKTGCLISLVLDLFRLAMKLLLDPVTSNWWVQYGERINVGYWPPELFVALSYHATSAEWGGEVYSSRVGTTPHTKTDMGSGHFADSVWGTSGAIRRIRIHENSPGLKFPDIVTTLMDEFNCYNVRYLSDYVEDPEFYYGGPGRNYMCP</sequence>
<dbReference type="Gene3D" id="3.90.1320.10">
    <property type="entry name" value="Outer-capsid protein sigma 3, large lobe"/>
    <property type="match status" value="1"/>
</dbReference>
<feature type="domain" description="Neprosin PEP catalytic" evidence="1">
    <location>
        <begin position="1"/>
        <end position="227"/>
    </location>
</feature>
<gene>
    <name evidence="2" type="ORF">CURHAP_LOCUS8374</name>
</gene>
<protein>
    <recommendedName>
        <fullName evidence="1">Neprosin PEP catalytic domain-containing protein</fullName>
    </recommendedName>
</protein>
<name>A0A6J5TSB8_PRUAR</name>
<dbReference type="InterPro" id="IPR004314">
    <property type="entry name" value="Neprosin"/>
</dbReference>
<dbReference type="InterPro" id="IPR053168">
    <property type="entry name" value="Glutamic_endopeptidase"/>
</dbReference>
<organism evidence="2 3">
    <name type="scientific">Prunus armeniaca</name>
    <name type="common">Apricot</name>
    <name type="synonym">Armeniaca vulgaris</name>
    <dbReference type="NCBI Taxonomy" id="36596"/>
    <lineage>
        <taxon>Eukaryota</taxon>
        <taxon>Viridiplantae</taxon>
        <taxon>Streptophyta</taxon>
        <taxon>Embryophyta</taxon>
        <taxon>Tracheophyta</taxon>
        <taxon>Spermatophyta</taxon>
        <taxon>Magnoliopsida</taxon>
        <taxon>eudicotyledons</taxon>
        <taxon>Gunneridae</taxon>
        <taxon>Pentapetalae</taxon>
        <taxon>rosids</taxon>
        <taxon>fabids</taxon>
        <taxon>Rosales</taxon>
        <taxon>Rosaceae</taxon>
        <taxon>Amygdaloideae</taxon>
        <taxon>Amygdaleae</taxon>
        <taxon>Prunus</taxon>
    </lineage>
</organism>
<dbReference type="Proteomes" id="UP000507222">
    <property type="component" value="Unassembled WGS sequence"/>
</dbReference>
<dbReference type="PANTHER" id="PTHR31589">
    <property type="entry name" value="PROTEIN, PUTATIVE (DUF239)-RELATED-RELATED"/>
    <property type="match status" value="1"/>
</dbReference>
<evidence type="ECO:0000313" key="2">
    <source>
        <dbReference type="EMBL" id="CAB4266127.1"/>
    </source>
</evidence>